<keyword evidence="2" id="KW-1185">Reference proteome</keyword>
<dbReference type="Proteomes" id="UP000314294">
    <property type="component" value="Unassembled WGS sequence"/>
</dbReference>
<sequence length="88" mass="9667">MDVRQFKEHFGTPFAFLGLSELKPARAPCVLCLGNLSEREQLQLPLAPTGSHCQPPSSGIDVQPPLVVEVELHTSSRLLVLLFFILSV</sequence>
<evidence type="ECO:0000313" key="1">
    <source>
        <dbReference type="EMBL" id="TNN75190.1"/>
    </source>
</evidence>
<evidence type="ECO:0000313" key="2">
    <source>
        <dbReference type="Proteomes" id="UP000314294"/>
    </source>
</evidence>
<proteinExistence type="predicted"/>
<protein>
    <submittedName>
        <fullName evidence="1">Uncharacterized protein</fullName>
    </submittedName>
</protein>
<dbReference type="EMBL" id="SRLO01000106">
    <property type="protein sequence ID" value="TNN75190.1"/>
    <property type="molecule type" value="Genomic_DNA"/>
</dbReference>
<organism evidence="1 2">
    <name type="scientific">Liparis tanakae</name>
    <name type="common">Tanaka's snailfish</name>
    <dbReference type="NCBI Taxonomy" id="230148"/>
    <lineage>
        <taxon>Eukaryota</taxon>
        <taxon>Metazoa</taxon>
        <taxon>Chordata</taxon>
        <taxon>Craniata</taxon>
        <taxon>Vertebrata</taxon>
        <taxon>Euteleostomi</taxon>
        <taxon>Actinopterygii</taxon>
        <taxon>Neopterygii</taxon>
        <taxon>Teleostei</taxon>
        <taxon>Neoteleostei</taxon>
        <taxon>Acanthomorphata</taxon>
        <taxon>Eupercaria</taxon>
        <taxon>Perciformes</taxon>
        <taxon>Cottioidei</taxon>
        <taxon>Cottales</taxon>
        <taxon>Liparidae</taxon>
        <taxon>Liparis</taxon>
    </lineage>
</organism>
<name>A0A4Z2IBB8_9TELE</name>
<reference evidence="1 2" key="1">
    <citation type="submission" date="2019-03" db="EMBL/GenBank/DDBJ databases">
        <title>First draft genome of Liparis tanakae, snailfish: a comprehensive survey of snailfish specific genes.</title>
        <authorList>
            <person name="Kim W."/>
            <person name="Song I."/>
            <person name="Jeong J.-H."/>
            <person name="Kim D."/>
            <person name="Kim S."/>
            <person name="Ryu S."/>
            <person name="Song J.Y."/>
            <person name="Lee S.K."/>
        </authorList>
    </citation>
    <scope>NUCLEOTIDE SEQUENCE [LARGE SCALE GENOMIC DNA]</scope>
    <source>
        <tissue evidence="1">Muscle</tissue>
    </source>
</reference>
<dbReference type="AlphaFoldDB" id="A0A4Z2IBB8"/>
<gene>
    <name evidence="1" type="ORF">EYF80_014600</name>
</gene>
<accession>A0A4Z2IBB8</accession>
<comment type="caution">
    <text evidence="1">The sequence shown here is derived from an EMBL/GenBank/DDBJ whole genome shotgun (WGS) entry which is preliminary data.</text>
</comment>